<dbReference type="InterPro" id="IPR036390">
    <property type="entry name" value="WH_DNA-bd_sf"/>
</dbReference>
<dbReference type="InterPro" id="IPR036388">
    <property type="entry name" value="WH-like_DNA-bd_sf"/>
</dbReference>
<keyword evidence="2" id="KW-0805">Transcription regulation</keyword>
<dbReference type="GO" id="GO:0003700">
    <property type="term" value="F:DNA-binding transcription factor activity"/>
    <property type="evidence" value="ECO:0007669"/>
    <property type="project" value="InterPro"/>
</dbReference>
<dbReference type="EMBL" id="REFR01000017">
    <property type="protein sequence ID" value="RMB00670.1"/>
    <property type="molecule type" value="Genomic_DNA"/>
</dbReference>
<organism evidence="6 7">
    <name type="scientific">Eilatimonas milleporae</name>
    <dbReference type="NCBI Taxonomy" id="911205"/>
    <lineage>
        <taxon>Bacteria</taxon>
        <taxon>Pseudomonadati</taxon>
        <taxon>Pseudomonadota</taxon>
        <taxon>Alphaproteobacteria</taxon>
        <taxon>Kordiimonadales</taxon>
        <taxon>Kordiimonadaceae</taxon>
        <taxon>Eilatimonas</taxon>
    </lineage>
</organism>
<evidence type="ECO:0000256" key="2">
    <source>
        <dbReference type="ARBA" id="ARBA00023015"/>
    </source>
</evidence>
<dbReference type="PROSITE" id="PS50931">
    <property type="entry name" value="HTH_LYSR"/>
    <property type="match status" value="1"/>
</dbReference>
<evidence type="ECO:0000256" key="1">
    <source>
        <dbReference type="ARBA" id="ARBA00009437"/>
    </source>
</evidence>
<name>A0A3M0BWT1_9PROT</name>
<dbReference type="InterPro" id="IPR005119">
    <property type="entry name" value="LysR_subst-bd"/>
</dbReference>
<dbReference type="RefSeq" id="WP_121940481.1">
    <property type="nucleotide sequence ID" value="NZ_REFR01000017.1"/>
</dbReference>
<dbReference type="Pfam" id="PF00126">
    <property type="entry name" value="HTH_1"/>
    <property type="match status" value="1"/>
</dbReference>
<keyword evidence="4" id="KW-0804">Transcription</keyword>
<feature type="domain" description="HTH lysR-type" evidence="5">
    <location>
        <begin position="1"/>
        <end position="59"/>
    </location>
</feature>
<sequence length="292" mass="31170">MDRIRALKTFIAVAEAGSLVGAARQLGMSPPTVTRIIGDLESRLGVTLLHRTTRIVTLTAVGDAYLADTRKIVAELDAADDAARGAHSVPTGLLRVTAPALFGQYYVSPVITAYLDRYAGACVDAVFLDRVVNLIEEDVDVAARIGHLQDSGLRAIRVGSVRWSVCGCASYFERAGLPQRPQDLKGHSIVSAGAGPGAVSWRFGGGESVRLLPRLTYSSIGAAKSGWGLTRVLSYQIGPEIGSGGLQTVLSEYEPDPLPVHIVHTEGRRAPAKVRAFIDMAVERLRADPFLN</sequence>
<evidence type="ECO:0000313" key="7">
    <source>
        <dbReference type="Proteomes" id="UP000271227"/>
    </source>
</evidence>
<evidence type="ECO:0000259" key="5">
    <source>
        <dbReference type="PROSITE" id="PS50931"/>
    </source>
</evidence>
<dbReference type="SUPFAM" id="SSF46785">
    <property type="entry name" value="Winged helix' DNA-binding domain"/>
    <property type="match status" value="1"/>
</dbReference>
<dbReference type="InterPro" id="IPR058163">
    <property type="entry name" value="LysR-type_TF_proteobact-type"/>
</dbReference>
<comment type="similarity">
    <text evidence="1">Belongs to the LysR transcriptional regulatory family.</text>
</comment>
<dbReference type="CDD" id="cd08471">
    <property type="entry name" value="PBP2_CrgA_like_2"/>
    <property type="match status" value="1"/>
</dbReference>
<dbReference type="AlphaFoldDB" id="A0A3M0BWT1"/>
<gene>
    <name evidence="6" type="ORF">BXY39_3858</name>
</gene>
<dbReference type="GO" id="GO:0006351">
    <property type="term" value="P:DNA-templated transcription"/>
    <property type="evidence" value="ECO:0007669"/>
    <property type="project" value="TreeGrafter"/>
</dbReference>
<protein>
    <submittedName>
        <fullName evidence="6">LysR family transcriptional regulator</fullName>
    </submittedName>
</protein>
<evidence type="ECO:0000256" key="3">
    <source>
        <dbReference type="ARBA" id="ARBA00023125"/>
    </source>
</evidence>
<accession>A0A3M0BWT1</accession>
<dbReference type="InParanoid" id="A0A3M0BWT1"/>
<evidence type="ECO:0000313" key="6">
    <source>
        <dbReference type="EMBL" id="RMB00670.1"/>
    </source>
</evidence>
<dbReference type="SUPFAM" id="SSF53850">
    <property type="entry name" value="Periplasmic binding protein-like II"/>
    <property type="match status" value="1"/>
</dbReference>
<dbReference type="Gene3D" id="1.10.10.10">
    <property type="entry name" value="Winged helix-like DNA-binding domain superfamily/Winged helix DNA-binding domain"/>
    <property type="match status" value="1"/>
</dbReference>
<dbReference type="Gene3D" id="3.40.190.290">
    <property type="match status" value="1"/>
</dbReference>
<dbReference type="GO" id="GO:0043565">
    <property type="term" value="F:sequence-specific DNA binding"/>
    <property type="evidence" value="ECO:0007669"/>
    <property type="project" value="TreeGrafter"/>
</dbReference>
<proteinExistence type="inferred from homology"/>
<dbReference type="Proteomes" id="UP000271227">
    <property type="component" value="Unassembled WGS sequence"/>
</dbReference>
<dbReference type="FunFam" id="1.10.10.10:FF:000001">
    <property type="entry name" value="LysR family transcriptional regulator"/>
    <property type="match status" value="1"/>
</dbReference>
<keyword evidence="7" id="KW-1185">Reference proteome</keyword>
<comment type="caution">
    <text evidence="6">The sequence shown here is derived from an EMBL/GenBank/DDBJ whole genome shotgun (WGS) entry which is preliminary data.</text>
</comment>
<evidence type="ECO:0000256" key="4">
    <source>
        <dbReference type="ARBA" id="ARBA00023163"/>
    </source>
</evidence>
<dbReference type="PANTHER" id="PTHR30537">
    <property type="entry name" value="HTH-TYPE TRANSCRIPTIONAL REGULATOR"/>
    <property type="match status" value="1"/>
</dbReference>
<keyword evidence="3" id="KW-0238">DNA-binding</keyword>
<dbReference type="OrthoDB" id="9786526at2"/>
<dbReference type="InterPro" id="IPR000847">
    <property type="entry name" value="LysR_HTH_N"/>
</dbReference>
<reference evidence="6 7" key="1">
    <citation type="submission" date="2018-10" db="EMBL/GenBank/DDBJ databases">
        <title>Genomic Encyclopedia of Archaeal and Bacterial Type Strains, Phase II (KMG-II): from individual species to whole genera.</title>
        <authorList>
            <person name="Goeker M."/>
        </authorList>
    </citation>
    <scope>NUCLEOTIDE SEQUENCE [LARGE SCALE GENOMIC DNA]</scope>
    <source>
        <strain evidence="6 7">DSM 25217</strain>
    </source>
</reference>
<dbReference type="PANTHER" id="PTHR30537:SF5">
    <property type="entry name" value="HTH-TYPE TRANSCRIPTIONAL ACTIVATOR TTDR-RELATED"/>
    <property type="match status" value="1"/>
</dbReference>
<dbReference type="Pfam" id="PF03466">
    <property type="entry name" value="LysR_substrate"/>
    <property type="match status" value="1"/>
</dbReference>